<reference evidence="1" key="2">
    <citation type="submission" date="2020-02" db="EMBL/GenBank/DDBJ databases">
        <authorList>
            <person name="Littmann E."/>
            <person name="Sorbara M."/>
        </authorList>
    </citation>
    <scope>NUCLEOTIDE SEQUENCE</scope>
    <source>
        <strain evidence="1">MSK.15.32</strain>
    </source>
</reference>
<name>A0AAJ3FBU6_MEDGN</name>
<sequence length="329" mass="38152">MKLKKEESEMLPVWVLSGVYTKSFFSWLNEAEESHIWEHQNDTVVKMRQGNFIYLYLQKGAGKNLVPGHDLKFAGLFVRKNYNLYDVDLELAVLLGLPEEIGFPCRTDIRREAEERASQKADEILEMHWQEFLYQSGLDTKSLIPLVVRSEIRERAENYYLQDRNLADIKFVPKISLESSFSDTTYLLFLEYGEQVVEKIAKRWIKRNIAYISQQRILFGCVRDEFREILNTPNDRIHKIKHLIQALEGNNSRTVKIVLCRKGKVIHTNALAEDICNPKGCYAVKSLAPKDRGALNRVFGKVAEFRIEDIQSVSCGRELLYEVAKKKTA</sequence>
<accession>A0AAJ3FBU6</accession>
<reference evidence="1" key="1">
    <citation type="journal article" date="2020" name="Cell Host Microbe">
        <title>Functional and Genomic Variation between Human-Derived Isolates of Lachnospiraceae Reveals Inter- and Intra-Species Diversity.</title>
        <authorList>
            <person name="Sorbara M.T."/>
            <person name="Littmann E.R."/>
            <person name="Fontana E."/>
            <person name="Moody T.U."/>
            <person name="Kohout C.E."/>
            <person name="Gjonbalaj M."/>
            <person name="Eaton V."/>
            <person name="Seok R."/>
            <person name="Leiner I.M."/>
            <person name="Pamer E.G."/>
        </authorList>
    </citation>
    <scope>NUCLEOTIDE SEQUENCE</scope>
    <source>
        <strain evidence="1">MSK.15.32</strain>
    </source>
</reference>
<protein>
    <submittedName>
        <fullName evidence="1">Uncharacterized protein</fullName>
    </submittedName>
</protein>
<comment type="caution">
    <text evidence="1">The sequence shown here is derived from an EMBL/GenBank/DDBJ whole genome shotgun (WGS) entry which is preliminary data.</text>
</comment>
<organism evidence="1 2">
    <name type="scientific">Mediterraneibacter gnavus</name>
    <name type="common">Ruminococcus gnavus</name>
    <dbReference type="NCBI Taxonomy" id="33038"/>
    <lineage>
        <taxon>Bacteria</taxon>
        <taxon>Bacillati</taxon>
        <taxon>Bacillota</taxon>
        <taxon>Clostridia</taxon>
        <taxon>Lachnospirales</taxon>
        <taxon>Lachnospiraceae</taxon>
        <taxon>Mediterraneibacter</taxon>
    </lineage>
</organism>
<proteinExistence type="predicted"/>
<dbReference type="RefSeq" id="WP_173877936.1">
    <property type="nucleotide sequence ID" value="NZ_JAAIMR010000004.1"/>
</dbReference>
<dbReference type="AlphaFoldDB" id="A0AAJ3FBU6"/>
<gene>
    <name evidence="1" type="ORF">G4993_03765</name>
</gene>
<dbReference type="Proteomes" id="UP001296580">
    <property type="component" value="Unassembled WGS sequence"/>
</dbReference>
<dbReference type="EMBL" id="JAAIRV010000004">
    <property type="protein sequence ID" value="NSI57517.1"/>
    <property type="molecule type" value="Genomic_DNA"/>
</dbReference>
<evidence type="ECO:0000313" key="1">
    <source>
        <dbReference type="EMBL" id="NSI57517.1"/>
    </source>
</evidence>
<evidence type="ECO:0000313" key="2">
    <source>
        <dbReference type="Proteomes" id="UP001296580"/>
    </source>
</evidence>